<evidence type="ECO:0000256" key="2">
    <source>
        <dbReference type="ARBA" id="ARBA00022679"/>
    </source>
</evidence>
<dbReference type="Proteomes" id="UP001519460">
    <property type="component" value="Unassembled WGS sequence"/>
</dbReference>
<reference evidence="6 7" key="1">
    <citation type="journal article" date="2023" name="Sci. Data">
        <title>Genome assembly of the Korean intertidal mud-creeper Batillaria attramentaria.</title>
        <authorList>
            <person name="Patra A.K."/>
            <person name="Ho P.T."/>
            <person name="Jun S."/>
            <person name="Lee S.J."/>
            <person name="Kim Y."/>
            <person name="Won Y.J."/>
        </authorList>
    </citation>
    <scope>NUCLEOTIDE SEQUENCE [LARGE SCALE GENOMIC DNA]</scope>
    <source>
        <strain evidence="6">Wonlab-2016</strain>
    </source>
</reference>
<dbReference type="GO" id="GO:0006629">
    <property type="term" value="P:lipid metabolic process"/>
    <property type="evidence" value="ECO:0007669"/>
    <property type="project" value="UniProtKB-KW"/>
</dbReference>
<proteinExistence type="inferred from homology"/>
<dbReference type="PROSITE" id="PS51934">
    <property type="entry name" value="LRAT"/>
    <property type="match status" value="1"/>
</dbReference>
<accession>A0ABD0J578</accession>
<dbReference type="InterPro" id="IPR051496">
    <property type="entry name" value="H-rev107_PLA/AT"/>
</dbReference>
<dbReference type="PANTHER" id="PTHR13943">
    <property type="entry name" value="HRAS-LIKE SUPPRESSOR - RELATED"/>
    <property type="match status" value="1"/>
</dbReference>
<protein>
    <recommendedName>
        <fullName evidence="5">LRAT domain-containing protein</fullName>
    </recommendedName>
</protein>
<comment type="similarity">
    <text evidence="1">Belongs to the H-rev107 family.</text>
</comment>
<evidence type="ECO:0000313" key="6">
    <source>
        <dbReference type="EMBL" id="KAK7460363.1"/>
    </source>
</evidence>
<organism evidence="6 7">
    <name type="scientific">Batillaria attramentaria</name>
    <dbReference type="NCBI Taxonomy" id="370345"/>
    <lineage>
        <taxon>Eukaryota</taxon>
        <taxon>Metazoa</taxon>
        <taxon>Spiralia</taxon>
        <taxon>Lophotrochozoa</taxon>
        <taxon>Mollusca</taxon>
        <taxon>Gastropoda</taxon>
        <taxon>Caenogastropoda</taxon>
        <taxon>Sorbeoconcha</taxon>
        <taxon>Cerithioidea</taxon>
        <taxon>Batillariidae</taxon>
        <taxon>Batillaria</taxon>
    </lineage>
</organism>
<keyword evidence="3" id="KW-0378">Hydrolase</keyword>
<evidence type="ECO:0000259" key="5">
    <source>
        <dbReference type="PROSITE" id="PS51934"/>
    </source>
</evidence>
<dbReference type="Gene3D" id="3.90.1720.10">
    <property type="entry name" value="endopeptidase domain like (from Nostoc punctiforme)"/>
    <property type="match status" value="1"/>
</dbReference>
<sequence>MLTALGVFSPAEQLVSRDCCIAGDLLEIDRILYAHWAVYLGDGEVVHLSDPVRGRAVVERCRLEAAAQDCLVRINNKEVPAKERGLTPLPREEVIANAVNAIGKTVRYNIVIRNSEHFVTQLKYGVGWSDQPSDLEIVALMRYSIDGVCASVGVPGQGNARLNGLAVSDPVQSATGGEGSRRHLE</sequence>
<name>A0ABD0J578_9CAEN</name>
<keyword evidence="2" id="KW-0808">Transferase</keyword>
<evidence type="ECO:0000313" key="7">
    <source>
        <dbReference type="Proteomes" id="UP001519460"/>
    </source>
</evidence>
<evidence type="ECO:0000256" key="4">
    <source>
        <dbReference type="ARBA" id="ARBA00023098"/>
    </source>
</evidence>
<dbReference type="GO" id="GO:0016740">
    <property type="term" value="F:transferase activity"/>
    <property type="evidence" value="ECO:0007669"/>
    <property type="project" value="UniProtKB-KW"/>
</dbReference>
<comment type="caution">
    <text evidence="6">The sequence shown here is derived from an EMBL/GenBank/DDBJ whole genome shotgun (WGS) entry which is preliminary data.</text>
</comment>
<keyword evidence="7" id="KW-1185">Reference proteome</keyword>
<feature type="domain" description="LRAT" evidence="5">
    <location>
        <begin position="25"/>
        <end position="131"/>
    </location>
</feature>
<dbReference type="InterPro" id="IPR007053">
    <property type="entry name" value="LRAT_dom"/>
</dbReference>
<keyword evidence="4" id="KW-0443">Lipid metabolism</keyword>
<dbReference type="PANTHER" id="PTHR13943:SF77">
    <property type="entry name" value="LRAT DOMAIN-CONTAINING PROTEIN"/>
    <property type="match status" value="1"/>
</dbReference>
<dbReference type="Pfam" id="PF04970">
    <property type="entry name" value="LRAT"/>
    <property type="match status" value="1"/>
</dbReference>
<gene>
    <name evidence="6" type="ORF">BaRGS_00038891</name>
</gene>
<dbReference type="AlphaFoldDB" id="A0ABD0J578"/>
<evidence type="ECO:0000256" key="3">
    <source>
        <dbReference type="ARBA" id="ARBA00022801"/>
    </source>
</evidence>
<dbReference type="EMBL" id="JACVVK020000650">
    <property type="protein sequence ID" value="KAK7460363.1"/>
    <property type="molecule type" value="Genomic_DNA"/>
</dbReference>
<dbReference type="GO" id="GO:0016787">
    <property type="term" value="F:hydrolase activity"/>
    <property type="evidence" value="ECO:0007669"/>
    <property type="project" value="UniProtKB-KW"/>
</dbReference>
<evidence type="ECO:0000256" key="1">
    <source>
        <dbReference type="ARBA" id="ARBA00007824"/>
    </source>
</evidence>